<gene>
    <name evidence="2" type="ORF">A2U01_0001468</name>
</gene>
<name>A0A392M0C5_9FABA</name>
<accession>A0A392M0C5</accession>
<comment type="caution">
    <text evidence="2">The sequence shown here is derived from an EMBL/GenBank/DDBJ whole genome shotgun (WGS) entry which is preliminary data.</text>
</comment>
<dbReference type="InterPro" id="IPR053151">
    <property type="entry name" value="RNase_H-like"/>
</dbReference>
<dbReference type="InterPro" id="IPR002156">
    <property type="entry name" value="RNaseH_domain"/>
</dbReference>
<reference evidence="2 3" key="1">
    <citation type="journal article" date="2018" name="Front. Plant Sci.">
        <title>Red Clover (Trifolium pratense) and Zigzag Clover (T. medium) - A Picture of Genomic Similarities and Differences.</title>
        <authorList>
            <person name="Dluhosova J."/>
            <person name="Istvanek J."/>
            <person name="Nedelnik J."/>
            <person name="Repkova J."/>
        </authorList>
    </citation>
    <scope>NUCLEOTIDE SEQUENCE [LARGE SCALE GENOMIC DNA]</scope>
    <source>
        <strain evidence="3">cv. 10/8</strain>
        <tissue evidence="2">Leaf</tissue>
    </source>
</reference>
<proteinExistence type="predicted"/>
<dbReference type="CDD" id="cd06222">
    <property type="entry name" value="RNase_H_like"/>
    <property type="match status" value="1"/>
</dbReference>
<evidence type="ECO:0000313" key="2">
    <source>
        <dbReference type="EMBL" id="MCH80696.1"/>
    </source>
</evidence>
<dbReference type="Proteomes" id="UP000265520">
    <property type="component" value="Unassembled WGS sequence"/>
</dbReference>
<sequence length="189" mass="21160">MWRNKEMHDDDFVKPVHSIRYVTNKVEDYCQAKKATEVLRCREYVNLQIGWKPPAGDFVKLNTEGARKHRNIAGCGGIIQDSQGEWLGGFAKGVGDCSAFMAELWGVFEGLSYARRLGFMAVELNIDSVTVEVNIVHAYIESNQCTDALASIGCTLDKEIIYYDDCPSEIKELFLADVMGIATPRMIPV</sequence>
<dbReference type="GO" id="GO:0004523">
    <property type="term" value="F:RNA-DNA hybrid ribonuclease activity"/>
    <property type="evidence" value="ECO:0007669"/>
    <property type="project" value="InterPro"/>
</dbReference>
<feature type="domain" description="RNase H type-1" evidence="1">
    <location>
        <begin position="63"/>
        <end position="132"/>
    </location>
</feature>
<dbReference type="InterPro" id="IPR036397">
    <property type="entry name" value="RNaseH_sf"/>
</dbReference>
<organism evidence="2 3">
    <name type="scientific">Trifolium medium</name>
    <dbReference type="NCBI Taxonomy" id="97028"/>
    <lineage>
        <taxon>Eukaryota</taxon>
        <taxon>Viridiplantae</taxon>
        <taxon>Streptophyta</taxon>
        <taxon>Embryophyta</taxon>
        <taxon>Tracheophyta</taxon>
        <taxon>Spermatophyta</taxon>
        <taxon>Magnoliopsida</taxon>
        <taxon>eudicotyledons</taxon>
        <taxon>Gunneridae</taxon>
        <taxon>Pentapetalae</taxon>
        <taxon>rosids</taxon>
        <taxon>fabids</taxon>
        <taxon>Fabales</taxon>
        <taxon>Fabaceae</taxon>
        <taxon>Papilionoideae</taxon>
        <taxon>50 kb inversion clade</taxon>
        <taxon>NPAAA clade</taxon>
        <taxon>Hologalegina</taxon>
        <taxon>IRL clade</taxon>
        <taxon>Trifolieae</taxon>
        <taxon>Trifolium</taxon>
    </lineage>
</organism>
<dbReference type="PANTHER" id="PTHR47723">
    <property type="entry name" value="OS05G0353850 PROTEIN"/>
    <property type="match status" value="1"/>
</dbReference>
<dbReference type="Pfam" id="PF13456">
    <property type="entry name" value="RVT_3"/>
    <property type="match status" value="1"/>
</dbReference>
<dbReference type="Gene3D" id="3.30.420.10">
    <property type="entry name" value="Ribonuclease H-like superfamily/Ribonuclease H"/>
    <property type="match status" value="1"/>
</dbReference>
<keyword evidence="3" id="KW-1185">Reference proteome</keyword>
<dbReference type="SUPFAM" id="SSF53098">
    <property type="entry name" value="Ribonuclease H-like"/>
    <property type="match status" value="1"/>
</dbReference>
<dbReference type="EMBL" id="LXQA010001367">
    <property type="protein sequence ID" value="MCH80696.1"/>
    <property type="molecule type" value="Genomic_DNA"/>
</dbReference>
<protein>
    <submittedName>
        <fullName evidence="2">Ribonuclease H protein</fullName>
    </submittedName>
</protein>
<dbReference type="InterPro" id="IPR044730">
    <property type="entry name" value="RNase_H-like_dom_plant"/>
</dbReference>
<dbReference type="GO" id="GO:0003676">
    <property type="term" value="F:nucleic acid binding"/>
    <property type="evidence" value="ECO:0007669"/>
    <property type="project" value="InterPro"/>
</dbReference>
<dbReference type="InterPro" id="IPR012337">
    <property type="entry name" value="RNaseH-like_sf"/>
</dbReference>
<dbReference type="AlphaFoldDB" id="A0A392M0C5"/>
<evidence type="ECO:0000259" key="1">
    <source>
        <dbReference type="Pfam" id="PF13456"/>
    </source>
</evidence>
<evidence type="ECO:0000313" key="3">
    <source>
        <dbReference type="Proteomes" id="UP000265520"/>
    </source>
</evidence>
<dbReference type="PANTHER" id="PTHR47723:SF13">
    <property type="entry name" value="PUTATIVE-RELATED"/>
    <property type="match status" value="1"/>
</dbReference>